<dbReference type="AlphaFoldDB" id="A0A1G1L110"/>
<dbReference type="PROSITE" id="PS51257">
    <property type="entry name" value="PROKAR_LIPOPROTEIN"/>
    <property type="match status" value="1"/>
</dbReference>
<organism evidence="2 3">
    <name type="scientific">Candidatus Danuiimicrobium aquiferis</name>
    <dbReference type="NCBI Taxonomy" id="1801832"/>
    <lineage>
        <taxon>Bacteria</taxon>
        <taxon>Pseudomonadati</taxon>
        <taxon>Candidatus Omnitrophota</taxon>
        <taxon>Candidatus Danuiimicrobium</taxon>
    </lineage>
</organism>
<evidence type="ECO:0008006" key="4">
    <source>
        <dbReference type="Google" id="ProtNLM"/>
    </source>
</evidence>
<dbReference type="InterPro" id="IPR021747">
    <property type="entry name" value="DUF3313"/>
</dbReference>
<evidence type="ECO:0000313" key="3">
    <source>
        <dbReference type="Proteomes" id="UP000178187"/>
    </source>
</evidence>
<dbReference type="Pfam" id="PF11769">
    <property type="entry name" value="DUF3313"/>
    <property type="match status" value="1"/>
</dbReference>
<feature type="signal peptide" evidence="1">
    <location>
        <begin position="1"/>
        <end position="21"/>
    </location>
</feature>
<dbReference type="Proteomes" id="UP000178187">
    <property type="component" value="Unassembled WGS sequence"/>
</dbReference>
<accession>A0A1G1L110</accession>
<keyword evidence="1" id="KW-0732">Signal</keyword>
<feature type="chain" id="PRO_5009576643" description="DUF3313 domain-containing protein" evidence="1">
    <location>
        <begin position="22"/>
        <end position="249"/>
    </location>
</feature>
<evidence type="ECO:0000313" key="2">
    <source>
        <dbReference type="EMBL" id="OGW98825.1"/>
    </source>
</evidence>
<name>A0A1G1L110_9BACT</name>
<comment type="caution">
    <text evidence="2">The sequence shown here is derived from an EMBL/GenBank/DDBJ whole genome shotgun (WGS) entry which is preliminary data.</text>
</comment>
<gene>
    <name evidence="2" type="ORF">A3G33_00230</name>
</gene>
<protein>
    <recommendedName>
        <fullName evidence="4">DUF3313 domain-containing protein</fullName>
    </recommendedName>
</protein>
<evidence type="ECO:0000256" key="1">
    <source>
        <dbReference type="SAM" id="SignalP"/>
    </source>
</evidence>
<sequence>MKIVKIIQIGFFLFCLFPWFAGCATKADPAPPAGFVDTGIMIQDETVPFQKVWFQNGFDWKQYSSIYIANVDTSYLSNKDTQGDPEKEGSGQQDIQELAMYMQGMFRVAFLNDPMRKYQLAYKFGDGVLILEIALIEAVPTNVPLEAAGYVGGPLFGTVGKVAGSVAKSFLRSTVAFEARLKDGRTGEVVAMFADREGEKSSIVNVKDFSWYAHAKSIINEWAVQFVQISNKAPGGVIEDSGTFDLKPW</sequence>
<reference evidence="2 3" key="1">
    <citation type="journal article" date="2016" name="Nat. Commun.">
        <title>Thousands of microbial genomes shed light on interconnected biogeochemical processes in an aquifer system.</title>
        <authorList>
            <person name="Anantharaman K."/>
            <person name="Brown C.T."/>
            <person name="Hug L.A."/>
            <person name="Sharon I."/>
            <person name="Castelle C.J."/>
            <person name="Probst A.J."/>
            <person name="Thomas B.C."/>
            <person name="Singh A."/>
            <person name="Wilkins M.J."/>
            <person name="Karaoz U."/>
            <person name="Brodie E.L."/>
            <person name="Williams K.H."/>
            <person name="Hubbard S.S."/>
            <person name="Banfield J.F."/>
        </authorList>
    </citation>
    <scope>NUCLEOTIDE SEQUENCE [LARGE SCALE GENOMIC DNA]</scope>
</reference>
<dbReference type="EMBL" id="MHFR01000025">
    <property type="protein sequence ID" value="OGW98825.1"/>
    <property type="molecule type" value="Genomic_DNA"/>
</dbReference>
<proteinExistence type="predicted"/>